<dbReference type="PROSITE" id="PS00584">
    <property type="entry name" value="PFKB_KINASES_2"/>
    <property type="match status" value="1"/>
</dbReference>
<evidence type="ECO:0000313" key="6">
    <source>
        <dbReference type="Proteomes" id="UP000182761"/>
    </source>
</evidence>
<accession>A0A0X3AQG8</accession>
<dbReference type="PANTHER" id="PTHR43085:SF57">
    <property type="entry name" value="CARBOHYDRATE KINASE PFKB DOMAIN-CONTAINING PROTEIN"/>
    <property type="match status" value="1"/>
</dbReference>
<dbReference type="Pfam" id="PF00294">
    <property type="entry name" value="PfkB"/>
    <property type="match status" value="1"/>
</dbReference>
<reference evidence="5 6" key="1">
    <citation type="submission" date="2016-01" db="EMBL/GenBank/DDBJ databases">
        <authorList>
            <person name="McClelland M."/>
            <person name="Jain A."/>
            <person name="Saraogi P."/>
            <person name="Mendelson R."/>
            <person name="Westerman R."/>
            <person name="SanMiguel P."/>
            <person name="Csonka L."/>
        </authorList>
    </citation>
    <scope>NUCLEOTIDE SEQUENCE [LARGE SCALE GENOMIC DNA]</scope>
    <source>
        <strain evidence="5 6">R-53146</strain>
    </source>
</reference>
<dbReference type="PROSITE" id="PS00583">
    <property type="entry name" value="PFKB_KINASES_1"/>
    <property type="match status" value="1"/>
</dbReference>
<comment type="similarity">
    <text evidence="1">Belongs to the carbohydrate kinase PfkB family.</text>
</comment>
<dbReference type="InterPro" id="IPR002173">
    <property type="entry name" value="Carboh/pur_kinase_PfkB_CS"/>
</dbReference>
<evidence type="ECO:0000256" key="3">
    <source>
        <dbReference type="ARBA" id="ARBA00022777"/>
    </source>
</evidence>
<dbReference type="CDD" id="cd01167">
    <property type="entry name" value="bac_FRK"/>
    <property type="match status" value="1"/>
</dbReference>
<dbReference type="SUPFAM" id="SSF53613">
    <property type="entry name" value="Ribokinase-like"/>
    <property type="match status" value="1"/>
</dbReference>
<evidence type="ECO:0000256" key="2">
    <source>
        <dbReference type="ARBA" id="ARBA00022679"/>
    </source>
</evidence>
<dbReference type="Proteomes" id="UP000182761">
    <property type="component" value="Unassembled WGS sequence"/>
</dbReference>
<dbReference type="InterPro" id="IPR050306">
    <property type="entry name" value="PfkB_Carbo_kinase"/>
</dbReference>
<name>A0A0X3AQG8_9FLAO</name>
<dbReference type="OrthoDB" id="9813569at2"/>
<dbReference type="PANTHER" id="PTHR43085">
    <property type="entry name" value="HEXOKINASE FAMILY MEMBER"/>
    <property type="match status" value="1"/>
</dbReference>
<keyword evidence="6" id="KW-1185">Reference proteome</keyword>
<evidence type="ECO:0000256" key="1">
    <source>
        <dbReference type="ARBA" id="ARBA00010688"/>
    </source>
</evidence>
<protein>
    <submittedName>
        <fullName evidence="5">Fructokinase</fullName>
    </submittedName>
</protein>
<dbReference type="Gene3D" id="3.40.1190.20">
    <property type="match status" value="1"/>
</dbReference>
<dbReference type="RefSeq" id="WP_055425573.1">
    <property type="nucleotide sequence ID" value="NZ_FCOR01000006.1"/>
</dbReference>
<proteinExistence type="inferred from homology"/>
<feature type="domain" description="Carbohydrate kinase PfkB" evidence="4">
    <location>
        <begin position="25"/>
        <end position="285"/>
    </location>
</feature>
<dbReference type="AlphaFoldDB" id="A0A0X3AQG8"/>
<keyword evidence="3 5" id="KW-0418">Kinase</keyword>
<evidence type="ECO:0000259" key="4">
    <source>
        <dbReference type="Pfam" id="PF00294"/>
    </source>
</evidence>
<dbReference type="InterPro" id="IPR011611">
    <property type="entry name" value="PfkB_dom"/>
</dbReference>
<dbReference type="STRING" id="1586267.GCA_001418685_01229"/>
<evidence type="ECO:0000313" key="5">
    <source>
        <dbReference type="EMBL" id="CVK16377.1"/>
    </source>
</evidence>
<dbReference type="InterPro" id="IPR029056">
    <property type="entry name" value="Ribokinase-like"/>
</dbReference>
<dbReference type="GO" id="GO:0016301">
    <property type="term" value="F:kinase activity"/>
    <property type="evidence" value="ECO:0007669"/>
    <property type="project" value="UniProtKB-KW"/>
</dbReference>
<dbReference type="EMBL" id="FCOR01000006">
    <property type="protein sequence ID" value="CVK16377.1"/>
    <property type="molecule type" value="Genomic_DNA"/>
</dbReference>
<keyword evidence="2" id="KW-0808">Transferase</keyword>
<organism evidence="5 6">
    <name type="scientific">Apibacter mensalis</name>
    <dbReference type="NCBI Taxonomy" id="1586267"/>
    <lineage>
        <taxon>Bacteria</taxon>
        <taxon>Pseudomonadati</taxon>
        <taxon>Bacteroidota</taxon>
        <taxon>Flavobacteriia</taxon>
        <taxon>Flavobacteriales</taxon>
        <taxon>Weeksellaceae</taxon>
        <taxon>Apibacter</taxon>
    </lineage>
</organism>
<gene>
    <name evidence="5" type="ORF">Ga0061079_106143</name>
</gene>
<sequence length="314" mass="35513">MKNNMNTKPIICFGEILWDIFPSGKKIGGAPFNVAYHLNKMGIDGRMISCVGNDELGRELLTKVKESSIPIDECQITDKYDTGTVIAEIDKNNEAHYTIVEPVAWDFIEWKDEYENLVKNSQGFVFGSLGSRNNLSKSTLLRLIEVAPYKVFDINLRPPYISQESIIEFMKKADLVKMNKAELRLLLEWLGKEYTSEEEAVKYVRKNFSLDGLIVTKGSKGAVYCDQYQYIYSEAIQVEIKDTVGSGDSFLAGFLAKRAQGFSILDSIKEAIVLGAFITNHIGACPVYDLEEFQKFRKNKSIKSNTFVEDQTIN</sequence>